<feature type="transmembrane region" description="Helical" evidence="1">
    <location>
        <begin position="92"/>
        <end position="110"/>
    </location>
</feature>
<proteinExistence type="predicted"/>
<organism evidence="2">
    <name type="scientific">Solanum chacoense</name>
    <name type="common">Chaco potato</name>
    <dbReference type="NCBI Taxonomy" id="4108"/>
    <lineage>
        <taxon>Eukaryota</taxon>
        <taxon>Viridiplantae</taxon>
        <taxon>Streptophyta</taxon>
        <taxon>Embryophyta</taxon>
        <taxon>Tracheophyta</taxon>
        <taxon>Spermatophyta</taxon>
        <taxon>Magnoliopsida</taxon>
        <taxon>eudicotyledons</taxon>
        <taxon>Gunneridae</taxon>
        <taxon>Pentapetalae</taxon>
        <taxon>asterids</taxon>
        <taxon>lamiids</taxon>
        <taxon>Solanales</taxon>
        <taxon>Solanaceae</taxon>
        <taxon>Solanoideae</taxon>
        <taxon>Solaneae</taxon>
        <taxon>Solanum</taxon>
    </lineage>
</organism>
<reference evidence="2" key="1">
    <citation type="submission" date="2015-12" db="EMBL/GenBank/DDBJ databases">
        <title>Gene expression during late stages of embryo sac development: a critical building block for successful pollen-pistil interactions.</title>
        <authorList>
            <person name="Liu Y."/>
            <person name="Joly V."/>
            <person name="Sabar M."/>
            <person name="Matton D.P."/>
        </authorList>
    </citation>
    <scope>NUCLEOTIDE SEQUENCE</scope>
</reference>
<name>A0A0V0GKK7_SOLCH</name>
<sequence length="112" mass="12856">MDKTSWFLVSVCYREQLILSLETGAYERNFNKTVIENVHKSFVCCWKCALGEKIVRMFSTCCLYDSCRVCAILSCFGAICPLKIMMARFPRIFLTGIFGIVLLGRNKVIFQC</sequence>
<keyword evidence="1" id="KW-0812">Transmembrane</keyword>
<evidence type="ECO:0000313" key="2">
    <source>
        <dbReference type="EMBL" id="JAP08574.1"/>
    </source>
</evidence>
<keyword evidence="1" id="KW-1133">Transmembrane helix</keyword>
<keyword evidence="1" id="KW-0472">Membrane</keyword>
<evidence type="ECO:0000256" key="1">
    <source>
        <dbReference type="SAM" id="Phobius"/>
    </source>
</evidence>
<dbReference type="AlphaFoldDB" id="A0A0V0GKK7"/>
<protein>
    <submittedName>
        <fullName evidence="2">Putative ovule protein</fullName>
    </submittedName>
</protein>
<dbReference type="EMBL" id="GEDG01036672">
    <property type="protein sequence ID" value="JAP08574.1"/>
    <property type="molecule type" value="Transcribed_RNA"/>
</dbReference>
<accession>A0A0V0GKK7</accession>